<evidence type="ECO:0000313" key="1">
    <source>
        <dbReference type="EMBL" id="MDE1460967.1"/>
    </source>
</evidence>
<gene>
    <name evidence="1" type="ORF">ORQ98_03180</name>
</gene>
<protein>
    <recommendedName>
        <fullName evidence="3">Solute-binding protein family 3/N-terminal domain-containing protein</fullName>
    </recommendedName>
</protein>
<dbReference type="SUPFAM" id="SSF53850">
    <property type="entry name" value="Periplasmic binding protein-like II"/>
    <property type="match status" value="1"/>
</dbReference>
<dbReference type="RefSeq" id="WP_274687338.1">
    <property type="nucleotide sequence ID" value="NZ_JAPMOU010000003.1"/>
</dbReference>
<sequence length="259" mass="30239">MTRLVKLLSILSLFFLKTAFVNADKIQILSEENSLYFVENRSIRGELAELAMITIVYAGFIDYEFDIKPWARVYTMALEKENILVMSMVRSKEREKLFHWVGQVLPLTYGFYKLKFRDDIDIYNLKDAKKFTIGVMRNDVRHQYLVKNGFKNLILNNKYDQNLKMLLANRFDLTPVSNIGVFQFCQSNKTLDCSLLQNAYTLKGFTQGIFMAYSKKTPISIVNKTREAFNEVKKIGIYKAIMSRRLSKFIDSDFRALSN</sequence>
<reference evidence="1 2" key="1">
    <citation type="submission" date="2022-11" db="EMBL/GenBank/DDBJ databases">
        <title>Spartinivicinus poritis sp. nov., isolated from scleractinian coral Porites lutea.</title>
        <authorList>
            <person name="Zhang G."/>
            <person name="Cai L."/>
            <person name="Wei Q."/>
        </authorList>
    </citation>
    <scope>NUCLEOTIDE SEQUENCE [LARGE SCALE GENOMIC DNA]</scope>
    <source>
        <strain evidence="1 2">A2-2</strain>
    </source>
</reference>
<name>A0ABT5U3S8_9GAMM</name>
<comment type="caution">
    <text evidence="1">The sequence shown here is derived from an EMBL/GenBank/DDBJ whole genome shotgun (WGS) entry which is preliminary data.</text>
</comment>
<proteinExistence type="predicted"/>
<evidence type="ECO:0000313" key="2">
    <source>
        <dbReference type="Proteomes" id="UP001528823"/>
    </source>
</evidence>
<keyword evidence="2" id="KW-1185">Reference proteome</keyword>
<dbReference type="Gene3D" id="3.40.190.10">
    <property type="entry name" value="Periplasmic binding protein-like II"/>
    <property type="match status" value="2"/>
</dbReference>
<evidence type="ECO:0008006" key="3">
    <source>
        <dbReference type="Google" id="ProtNLM"/>
    </source>
</evidence>
<dbReference type="EMBL" id="JAPMOU010000003">
    <property type="protein sequence ID" value="MDE1460967.1"/>
    <property type="molecule type" value="Genomic_DNA"/>
</dbReference>
<organism evidence="1 2">
    <name type="scientific">Spartinivicinus poritis</name>
    <dbReference type="NCBI Taxonomy" id="2994640"/>
    <lineage>
        <taxon>Bacteria</taxon>
        <taxon>Pseudomonadati</taxon>
        <taxon>Pseudomonadota</taxon>
        <taxon>Gammaproteobacteria</taxon>
        <taxon>Oceanospirillales</taxon>
        <taxon>Zooshikellaceae</taxon>
        <taxon>Spartinivicinus</taxon>
    </lineage>
</organism>
<accession>A0ABT5U3S8</accession>
<dbReference type="Proteomes" id="UP001528823">
    <property type="component" value="Unassembled WGS sequence"/>
</dbReference>
<dbReference type="PANTHER" id="PTHR38834:SF3">
    <property type="entry name" value="SOLUTE-BINDING PROTEIN FAMILY 3_N-TERMINAL DOMAIN-CONTAINING PROTEIN"/>
    <property type="match status" value="1"/>
</dbReference>
<dbReference type="PANTHER" id="PTHR38834">
    <property type="entry name" value="PERIPLASMIC SUBSTRATE BINDING PROTEIN FAMILY 3"/>
    <property type="match status" value="1"/>
</dbReference>